<name>A0A235EK50_9BURK</name>
<reference evidence="2 3" key="1">
    <citation type="submission" date="2017-07" db="EMBL/GenBank/DDBJ databases">
        <title>Acidovorax KNDSW TSA 6 genome sequence and assembly.</title>
        <authorList>
            <person name="Mayilraj S."/>
        </authorList>
    </citation>
    <scope>NUCLEOTIDE SEQUENCE [LARGE SCALE GENOMIC DNA]</scope>
    <source>
        <strain evidence="2 3">KNDSW-TSA6</strain>
    </source>
</reference>
<feature type="region of interest" description="Disordered" evidence="1">
    <location>
        <begin position="57"/>
        <end position="79"/>
    </location>
</feature>
<evidence type="ECO:0000256" key="1">
    <source>
        <dbReference type="SAM" id="MobiDB-lite"/>
    </source>
</evidence>
<evidence type="ECO:0000313" key="3">
    <source>
        <dbReference type="Proteomes" id="UP000215441"/>
    </source>
</evidence>
<protein>
    <submittedName>
        <fullName evidence="2">Uncharacterized protein</fullName>
    </submittedName>
</protein>
<dbReference type="EMBL" id="NOIG01000011">
    <property type="protein sequence ID" value="OYD48927.1"/>
    <property type="molecule type" value="Genomic_DNA"/>
</dbReference>
<organism evidence="2 3">
    <name type="scientific">Acidovorax kalamii</name>
    <dbReference type="NCBI Taxonomy" id="2004485"/>
    <lineage>
        <taxon>Bacteria</taxon>
        <taxon>Pseudomonadati</taxon>
        <taxon>Pseudomonadota</taxon>
        <taxon>Betaproteobacteria</taxon>
        <taxon>Burkholderiales</taxon>
        <taxon>Comamonadaceae</taxon>
        <taxon>Acidovorax</taxon>
    </lineage>
</organism>
<evidence type="ECO:0000313" key="2">
    <source>
        <dbReference type="EMBL" id="OYD48927.1"/>
    </source>
</evidence>
<sequence length="79" mass="8541">MLGEEGFQRSRRDLRIASGMPRVGLVGRFSVGPNRLCGLRANIPVDRAMGDAVHQPKCLGKQDTQGAPRAQQRCGQPLG</sequence>
<comment type="caution">
    <text evidence="2">The sequence shown here is derived from an EMBL/GenBank/DDBJ whole genome shotgun (WGS) entry which is preliminary data.</text>
</comment>
<dbReference type="AlphaFoldDB" id="A0A235EK50"/>
<dbReference type="Proteomes" id="UP000215441">
    <property type="component" value="Unassembled WGS sequence"/>
</dbReference>
<keyword evidence="3" id="KW-1185">Reference proteome</keyword>
<gene>
    <name evidence="2" type="ORF">CBY09_19195</name>
</gene>
<proteinExistence type="predicted"/>
<accession>A0A235EK50</accession>